<protein>
    <submittedName>
        <fullName evidence="2">Uncharacterized protein</fullName>
    </submittedName>
</protein>
<accession>A0A8J5V688</accession>
<feature type="region of interest" description="Disordered" evidence="1">
    <location>
        <begin position="1"/>
        <end position="61"/>
    </location>
</feature>
<reference evidence="2" key="1">
    <citation type="journal article" date="2021" name="bioRxiv">
        <title>Whole Genome Assembly and Annotation of Northern Wild Rice, Zizania palustris L., Supports a Whole Genome Duplication in the Zizania Genus.</title>
        <authorList>
            <person name="Haas M."/>
            <person name="Kono T."/>
            <person name="Macchietto M."/>
            <person name="Millas R."/>
            <person name="McGilp L."/>
            <person name="Shao M."/>
            <person name="Duquette J."/>
            <person name="Hirsch C.N."/>
            <person name="Kimball J."/>
        </authorList>
    </citation>
    <scope>NUCLEOTIDE SEQUENCE</scope>
    <source>
        <tissue evidence="2">Fresh leaf tissue</tissue>
    </source>
</reference>
<feature type="region of interest" description="Disordered" evidence="1">
    <location>
        <begin position="102"/>
        <end position="131"/>
    </location>
</feature>
<evidence type="ECO:0000256" key="1">
    <source>
        <dbReference type="SAM" id="MobiDB-lite"/>
    </source>
</evidence>
<evidence type="ECO:0000313" key="2">
    <source>
        <dbReference type="EMBL" id="KAG8049021.1"/>
    </source>
</evidence>
<name>A0A8J5V688_ZIZPA</name>
<keyword evidence="3" id="KW-1185">Reference proteome</keyword>
<dbReference type="AlphaFoldDB" id="A0A8J5V688"/>
<organism evidence="2 3">
    <name type="scientific">Zizania palustris</name>
    <name type="common">Northern wild rice</name>
    <dbReference type="NCBI Taxonomy" id="103762"/>
    <lineage>
        <taxon>Eukaryota</taxon>
        <taxon>Viridiplantae</taxon>
        <taxon>Streptophyta</taxon>
        <taxon>Embryophyta</taxon>
        <taxon>Tracheophyta</taxon>
        <taxon>Spermatophyta</taxon>
        <taxon>Magnoliopsida</taxon>
        <taxon>Liliopsida</taxon>
        <taxon>Poales</taxon>
        <taxon>Poaceae</taxon>
        <taxon>BOP clade</taxon>
        <taxon>Oryzoideae</taxon>
        <taxon>Oryzeae</taxon>
        <taxon>Zizaniinae</taxon>
        <taxon>Zizania</taxon>
    </lineage>
</organism>
<feature type="compositionally biased region" description="Basic and acidic residues" evidence="1">
    <location>
        <begin position="1"/>
        <end position="15"/>
    </location>
</feature>
<sequence length="203" mass="21301">MDLRDGGDNQEEAHEQLVAGGDNKEEAHELVAGGEESSEEYASLALSSDNDGECAEASTGESATCGCLVVVSGDSGCEEATSPAVVSGDSGGVLAIAAEVDVESEGHEEDDNEEEKEGYVTPTSPRHRLRAPVVCPPPPPRPRRALTTAAAGPRGRKRICAELDLGRGWSDSAVTRGLLFVDADADELFSAFVKRRQLAAKLH</sequence>
<feature type="compositionally biased region" description="Acidic residues" evidence="1">
    <location>
        <begin position="102"/>
        <end position="116"/>
    </location>
</feature>
<evidence type="ECO:0000313" key="3">
    <source>
        <dbReference type="Proteomes" id="UP000729402"/>
    </source>
</evidence>
<dbReference type="EMBL" id="JAAALK010000289">
    <property type="protein sequence ID" value="KAG8049021.1"/>
    <property type="molecule type" value="Genomic_DNA"/>
</dbReference>
<reference evidence="2" key="2">
    <citation type="submission" date="2021-02" db="EMBL/GenBank/DDBJ databases">
        <authorList>
            <person name="Kimball J.A."/>
            <person name="Haas M.W."/>
            <person name="Macchietto M."/>
            <person name="Kono T."/>
            <person name="Duquette J."/>
            <person name="Shao M."/>
        </authorList>
    </citation>
    <scope>NUCLEOTIDE SEQUENCE</scope>
    <source>
        <tissue evidence="2">Fresh leaf tissue</tissue>
    </source>
</reference>
<proteinExistence type="predicted"/>
<comment type="caution">
    <text evidence="2">The sequence shown here is derived from an EMBL/GenBank/DDBJ whole genome shotgun (WGS) entry which is preliminary data.</text>
</comment>
<dbReference type="Proteomes" id="UP000729402">
    <property type="component" value="Unassembled WGS sequence"/>
</dbReference>
<gene>
    <name evidence="2" type="ORF">GUJ93_ZPchr0009g2352</name>
</gene>